<sequence>MPTAARPKVLVVDDREDTLFAMESALAPLGYPVDRASTGDDALKAVLRGGIAVVLLDVLMPDVSGFEVAHYMARLEQTQDIPIMMITGAGQDPALAVKAFELGVADYVVKPIEPWVMRTKVRYLYETSLRLRALRERLRAYESEGESEDRSTPPLPGFRDHPLSRPA</sequence>
<dbReference type="RefSeq" id="WP_324768171.1">
    <property type="nucleotide sequence ID" value="NZ_BAAATS010000007.1"/>
</dbReference>
<feature type="compositionally biased region" description="Basic and acidic residues" evidence="3">
    <location>
        <begin position="158"/>
        <end position="167"/>
    </location>
</feature>
<evidence type="ECO:0000256" key="1">
    <source>
        <dbReference type="ARBA" id="ARBA00022553"/>
    </source>
</evidence>
<accession>A0ABU6CA89</accession>
<reference evidence="5 6" key="1">
    <citation type="submission" date="2022-10" db="EMBL/GenBank/DDBJ databases">
        <authorList>
            <person name="Xie J."/>
            <person name="Shen N."/>
        </authorList>
    </citation>
    <scope>NUCLEOTIDE SEQUENCE [LARGE SCALE GENOMIC DNA]</scope>
    <source>
        <strain evidence="5 6">DSM 41681</strain>
    </source>
</reference>
<feature type="domain" description="Response regulatory" evidence="4">
    <location>
        <begin position="8"/>
        <end position="125"/>
    </location>
</feature>
<evidence type="ECO:0000313" key="5">
    <source>
        <dbReference type="EMBL" id="MEB3960976.1"/>
    </source>
</evidence>
<proteinExistence type="predicted"/>
<evidence type="ECO:0000256" key="2">
    <source>
        <dbReference type="PROSITE-ProRule" id="PRU00169"/>
    </source>
</evidence>
<dbReference type="PROSITE" id="PS50110">
    <property type="entry name" value="RESPONSE_REGULATORY"/>
    <property type="match status" value="1"/>
</dbReference>
<dbReference type="SUPFAM" id="SSF52172">
    <property type="entry name" value="CheY-like"/>
    <property type="match status" value="1"/>
</dbReference>
<evidence type="ECO:0000256" key="3">
    <source>
        <dbReference type="SAM" id="MobiDB-lite"/>
    </source>
</evidence>
<dbReference type="InterPro" id="IPR011006">
    <property type="entry name" value="CheY-like_superfamily"/>
</dbReference>
<gene>
    <name evidence="5" type="ORF">OKJ48_12065</name>
</gene>
<dbReference type="Proteomes" id="UP001352223">
    <property type="component" value="Unassembled WGS sequence"/>
</dbReference>
<keyword evidence="1 2" id="KW-0597">Phosphoprotein</keyword>
<dbReference type="Pfam" id="PF00072">
    <property type="entry name" value="Response_reg"/>
    <property type="match status" value="1"/>
</dbReference>
<keyword evidence="6" id="KW-1185">Reference proteome</keyword>
<dbReference type="InterPro" id="IPR001789">
    <property type="entry name" value="Sig_transdc_resp-reg_receiver"/>
</dbReference>
<protein>
    <submittedName>
        <fullName evidence="5">Response regulator</fullName>
    </submittedName>
</protein>
<dbReference type="PANTHER" id="PTHR44591">
    <property type="entry name" value="STRESS RESPONSE REGULATOR PROTEIN 1"/>
    <property type="match status" value="1"/>
</dbReference>
<dbReference type="InterPro" id="IPR050595">
    <property type="entry name" value="Bact_response_regulator"/>
</dbReference>
<dbReference type="SMART" id="SM00448">
    <property type="entry name" value="REC"/>
    <property type="match status" value="1"/>
</dbReference>
<dbReference type="CDD" id="cd00156">
    <property type="entry name" value="REC"/>
    <property type="match status" value="1"/>
</dbReference>
<dbReference type="Gene3D" id="3.40.50.2300">
    <property type="match status" value="1"/>
</dbReference>
<feature type="modified residue" description="4-aspartylphosphate" evidence="2">
    <location>
        <position position="57"/>
    </location>
</feature>
<dbReference type="EMBL" id="JAOZYB010000071">
    <property type="protein sequence ID" value="MEB3960976.1"/>
    <property type="molecule type" value="Genomic_DNA"/>
</dbReference>
<evidence type="ECO:0000259" key="4">
    <source>
        <dbReference type="PROSITE" id="PS50110"/>
    </source>
</evidence>
<organism evidence="5 6">
    <name type="scientific">Streptomyces kunmingensis</name>
    <dbReference type="NCBI Taxonomy" id="68225"/>
    <lineage>
        <taxon>Bacteria</taxon>
        <taxon>Bacillati</taxon>
        <taxon>Actinomycetota</taxon>
        <taxon>Actinomycetes</taxon>
        <taxon>Kitasatosporales</taxon>
        <taxon>Streptomycetaceae</taxon>
        <taxon>Streptomyces</taxon>
    </lineage>
</organism>
<dbReference type="PANTHER" id="PTHR44591:SF3">
    <property type="entry name" value="RESPONSE REGULATORY DOMAIN-CONTAINING PROTEIN"/>
    <property type="match status" value="1"/>
</dbReference>
<feature type="region of interest" description="Disordered" evidence="3">
    <location>
        <begin position="142"/>
        <end position="167"/>
    </location>
</feature>
<comment type="caution">
    <text evidence="5">The sequence shown here is derived from an EMBL/GenBank/DDBJ whole genome shotgun (WGS) entry which is preliminary data.</text>
</comment>
<name>A0ABU6CA89_9ACTN</name>
<evidence type="ECO:0000313" key="6">
    <source>
        <dbReference type="Proteomes" id="UP001352223"/>
    </source>
</evidence>